<dbReference type="SUPFAM" id="SSF49879">
    <property type="entry name" value="SMAD/FHA domain"/>
    <property type="match status" value="1"/>
</dbReference>
<evidence type="ECO:0000256" key="1">
    <source>
        <dbReference type="SAM" id="MobiDB-lite"/>
    </source>
</evidence>
<dbReference type="OrthoDB" id="444265at2759"/>
<evidence type="ECO:0000313" key="4">
    <source>
        <dbReference type="Proteomes" id="UP001151518"/>
    </source>
</evidence>
<organism evidence="3 4">
    <name type="scientific">Coemansia spiralis</name>
    <dbReference type="NCBI Taxonomy" id="417178"/>
    <lineage>
        <taxon>Eukaryota</taxon>
        <taxon>Fungi</taxon>
        <taxon>Fungi incertae sedis</taxon>
        <taxon>Zoopagomycota</taxon>
        <taxon>Kickxellomycotina</taxon>
        <taxon>Kickxellomycetes</taxon>
        <taxon>Kickxellales</taxon>
        <taxon>Kickxellaceae</taxon>
        <taxon>Coemansia</taxon>
    </lineage>
</organism>
<feature type="compositionally biased region" description="Basic and acidic residues" evidence="1">
    <location>
        <begin position="108"/>
        <end position="119"/>
    </location>
</feature>
<comment type="caution">
    <text evidence="3">The sequence shown here is derived from an EMBL/GenBank/DDBJ whole genome shotgun (WGS) entry which is preliminary data.</text>
</comment>
<name>A0A9W8G0L8_9FUNG</name>
<evidence type="ECO:0000313" key="3">
    <source>
        <dbReference type="EMBL" id="KAJ2668891.1"/>
    </source>
</evidence>
<feature type="compositionally biased region" description="Basic residues" evidence="1">
    <location>
        <begin position="13"/>
        <end position="22"/>
    </location>
</feature>
<feature type="domain" description="FHA" evidence="2">
    <location>
        <begin position="335"/>
        <end position="390"/>
    </location>
</feature>
<dbReference type="InterPro" id="IPR050923">
    <property type="entry name" value="Cell_Proc_Reg/RNA_Proc"/>
</dbReference>
<evidence type="ECO:0000259" key="2">
    <source>
        <dbReference type="PROSITE" id="PS50006"/>
    </source>
</evidence>
<dbReference type="InterPro" id="IPR008984">
    <property type="entry name" value="SMAD_FHA_dom_sf"/>
</dbReference>
<dbReference type="Pfam" id="PF00498">
    <property type="entry name" value="FHA"/>
    <property type="match status" value="1"/>
</dbReference>
<dbReference type="EMBL" id="JANBTW010000172">
    <property type="protein sequence ID" value="KAJ2668891.1"/>
    <property type="molecule type" value="Genomic_DNA"/>
</dbReference>
<dbReference type="Proteomes" id="UP001151518">
    <property type="component" value="Unassembled WGS sequence"/>
</dbReference>
<dbReference type="AlphaFoldDB" id="A0A9W8G0L8"/>
<dbReference type="Gene3D" id="2.60.200.20">
    <property type="match status" value="1"/>
</dbReference>
<reference evidence="3" key="1">
    <citation type="submission" date="2022-07" db="EMBL/GenBank/DDBJ databases">
        <title>Phylogenomic reconstructions and comparative analyses of Kickxellomycotina fungi.</title>
        <authorList>
            <person name="Reynolds N.K."/>
            <person name="Stajich J.E."/>
            <person name="Barry K."/>
            <person name="Grigoriev I.V."/>
            <person name="Crous P."/>
            <person name="Smith M.E."/>
        </authorList>
    </citation>
    <scope>NUCLEOTIDE SEQUENCE</scope>
    <source>
        <strain evidence="3">NRRL 3115</strain>
    </source>
</reference>
<proteinExistence type="predicted"/>
<feature type="compositionally biased region" description="Low complexity" evidence="1">
    <location>
        <begin position="165"/>
        <end position="187"/>
    </location>
</feature>
<dbReference type="SMART" id="SM00240">
    <property type="entry name" value="FHA"/>
    <property type="match status" value="1"/>
</dbReference>
<protein>
    <recommendedName>
        <fullName evidence="2">FHA domain-containing protein</fullName>
    </recommendedName>
</protein>
<feature type="region of interest" description="Disordered" evidence="1">
    <location>
        <begin position="1"/>
        <end position="279"/>
    </location>
</feature>
<dbReference type="PROSITE" id="PS50006">
    <property type="entry name" value="FHA_DOMAIN"/>
    <property type="match status" value="1"/>
</dbReference>
<sequence>MSSPPPSESSRSTSHRRRRRRSVSPLNEQDASSHHQPSHPRNSNSPENSDGGGTNSNSNDSNDDGEGAARKRLRSRQGGSSSRHDVTRCSSSGSSVRRRSRIRSSRSSTRDSVVDDIGRRVIAPSRRRSVRRDVKDRGDRHRTRKESVATVVGEGPYTPPPPPSYSSLSSLSSSEAAAAQPTDAAPSADEKSEPPLKQQLLERSSPSSKPEDDGPQGNQKETSAAEENEDSQEISAASANAPTTPIKKPLPVEAASGSEVGDRAKDKKQQIDNVPTPDFRLSGRLAAETNTVNGVVLKYSEPPEARHPRDSKWRIYVFKDGKDIDMYHVDTASGYLFGRDRKVADIPTDHPSCSSQHAVLQYRLVGSNTIKPYIIDLSSTNGTFLNSEKIAPQRYVELRSEDVIMFGFSTREYVLLRE</sequence>
<gene>
    <name evidence="3" type="ORF">GGI25_006322</name>
</gene>
<accession>A0A9W8G0L8</accession>
<feature type="compositionally biased region" description="Polar residues" evidence="1">
    <location>
        <begin position="233"/>
        <end position="243"/>
    </location>
</feature>
<feature type="compositionally biased region" description="Basic and acidic residues" evidence="1">
    <location>
        <begin position="260"/>
        <end position="270"/>
    </location>
</feature>
<dbReference type="InterPro" id="IPR000253">
    <property type="entry name" value="FHA_dom"/>
</dbReference>
<dbReference type="PANTHER" id="PTHR23308">
    <property type="entry name" value="NUCLEAR INHIBITOR OF PROTEIN PHOSPHATASE-1"/>
    <property type="match status" value="1"/>
</dbReference>